<sequence>MESPQIILYAFRTQASGLGTQPFWLSNLGDERCVHTSGDNSPPETNPPPSNLIPFKYVHEVPRVDNTVLRKIPRDDGIKHSQRNAVPSGRCYIERLLDLICSSKNTQCGVCGERDTWRSKVTQSRVMSSAPHPRMAPQLSLMTDDNLTMLLPDAQVTLGLVFAVPSVLLACNTRLH</sequence>
<accession>A0ACB8U0A7</accession>
<gene>
    <name evidence="1" type="ORF">BDY19DRAFT_907224</name>
</gene>
<keyword evidence="2" id="KW-1185">Reference proteome</keyword>
<proteinExistence type="predicted"/>
<comment type="caution">
    <text evidence="1">The sequence shown here is derived from an EMBL/GenBank/DDBJ whole genome shotgun (WGS) entry which is preliminary data.</text>
</comment>
<dbReference type="Proteomes" id="UP001055072">
    <property type="component" value="Unassembled WGS sequence"/>
</dbReference>
<dbReference type="EMBL" id="MU274916">
    <property type="protein sequence ID" value="KAI0087778.1"/>
    <property type="molecule type" value="Genomic_DNA"/>
</dbReference>
<name>A0ACB8U0A7_9APHY</name>
<evidence type="ECO:0000313" key="2">
    <source>
        <dbReference type="Proteomes" id="UP001055072"/>
    </source>
</evidence>
<evidence type="ECO:0000313" key="1">
    <source>
        <dbReference type="EMBL" id="KAI0087778.1"/>
    </source>
</evidence>
<protein>
    <submittedName>
        <fullName evidence="1">Uncharacterized protein</fullName>
    </submittedName>
</protein>
<organism evidence="1 2">
    <name type="scientific">Irpex rosettiformis</name>
    <dbReference type="NCBI Taxonomy" id="378272"/>
    <lineage>
        <taxon>Eukaryota</taxon>
        <taxon>Fungi</taxon>
        <taxon>Dikarya</taxon>
        <taxon>Basidiomycota</taxon>
        <taxon>Agaricomycotina</taxon>
        <taxon>Agaricomycetes</taxon>
        <taxon>Polyporales</taxon>
        <taxon>Irpicaceae</taxon>
        <taxon>Irpex</taxon>
    </lineage>
</organism>
<reference evidence="1" key="1">
    <citation type="journal article" date="2021" name="Environ. Microbiol.">
        <title>Gene family expansions and transcriptome signatures uncover fungal adaptations to wood decay.</title>
        <authorList>
            <person name="Hage H."/>
            <person name="Miyauchi S."/>
            <person name="Viragh M."/>
            <person name="Drula E."/>
            <person name="Min B."/>
            <person name="Chaduli D."/>
            <person name="Navarro D."/>
            <person name="Favel A."/>
            <person name="Norest M."/>
            <person name="Lesage-Meessen L."/>
            <person name="Balint B."/>
            <person name="Merenyi Z."/>
            <person name="de Eugenio L."/>
            <person name="Morin E."/>
            <person name="Martinez A.T."/>
            <person name="Baldrian P."/>
            <person name="Stursova M."/>
            <person name="Martinez M.J."/>
            <person name="Novotny C."/>
            <person name="Magnuson J.K."/>
            <person name="Spatafora J.W."/>
            <person name="Maurice S."/>
            <person name="Pangilinan J."/>
            <person name="Andreopoulos W."/>
            <person name="LaButti K."/>
            <person name="Hundley H."/>
            <person name="Na H."/>
            <person name="Kuo A."/>
            <person name="Barry K."/>
            <person name="Lipzen A."/>
            <person name="Henrissat B."/>
            <person name="Riley R."/>
            <person name="Ahrendt S."/>
            <person name="Nagy L.G."/>
            <person name="Grigoriev I.V."/>
            <person name="Martin F."/>
            <person name="Rosso M.N."/>
        </authorList>
    </citation>
    <scope>NUCLEOTIDE SEQUENCE</scope>
    <source>
        <strain evidence="1">CBS 384.51</strain>
    </source>
</reference>